<dbReference type="RefSeq" id="WP_145220465.1">
    <property type="nucleotide sequence ID" value="NZ_CP036432.1"/>
</dbReference>
<dbReference type="Gene3D" id="3.40.50.720">
    <property type="entry name" value="NAD(P)-binding Rossmann-like Domain"/>
    <property type="match status" value="1"/>
</dbReference>
<dbReference type="GO" id="GO:0016491">
    <property type="term" value="F:oxidoreductase activity"/>
    <property type="evidence" value="ECO:0007669"/>
    <property type="project" value="UniProtKB-KW"/>
</dbReference>
<dbReference type="InterPro" id="IPR036291">
    <property type="entry name" value="NAD(P)-bd_dom_sf"/>
</dbReference>
<accession>A0ABX5Y1X6</accession>
<dbReference type="InterPro" id="IPR013154">
    <property type="entry name" value="ADH-like_N"/>
</dbReference>
<comment type="cofactor">
    <cofactor evidence="1">
        <name>Zn(2+)</name>
        <dbReference type="ChEBI" id="CHEBI:29105"/>
    </cofactor>
</comment>
<gene>
    <name evidence="9" type="primary">neoA</name>
    <name evidence="9" type="ORF">TBK1r_73070</name>
</gene>
<evidence type="ECO:0000313" key="9">
    <source>
        <dbReference type="EMBL" id="QDV88275.1"/>
    </source>
</evidence>
<evidence type="ECO:0000256" key="2">
    <source>
        <dbReference type="ARBA" id="ARBA00008072"/>
    </source>
</evidence>
<feature type="region of interest" description="Disordered" evidence="6">
    <location>
        <begin position="1"/>
        <end position="21"/>
    </location>
</feature>
<keyword evidence="5 9" id="KW-0560">Oxidoreductase</keyword>
<feature type="domain" description="Alcohol dehydrogenase-like N-terminal" evidence="7">
    <location>
        <begin position="24"/>
        <end position="125"/>
    </location>
</feature>
<dbReference type="Pfam" id="PF08240">
    <property type="entry name" value="ADH_N"/>
    <property type="match status" value="1"/>
</dbReference>
<dbReference type="CDD" id="cd08242">
    <property type="entry name" value="MDR_like"/>
    <property type="match status" value="1"/>
</dbReference>
<dbReference type="InterPro" id="IPR011032">
    <property type="entry name" value="GroES-like_sf"/>
</dbReference>
<dbReference type="Proteomes" id="UP000318081">
    <property type="component" value="Chromosome"/>
</dbReference>
<dbReference type="EC" id="1.1.1.329" evidence="9"/>
<evidence type="ECO:0000313" key="10">
    <source>
        <dbReference type="Proteomes" id="UP000318081"/>
    </source>
</evidence>
<evidence type="ECO:0000256" key="5">
    <source>
        <dbReference type="ARBA" id="ARBA00023002"/>
    </source>
</evidence>
<evidence type="ECO:0000259" key="7">
    <source>
        <dbReference type="Pfam" id="PF08240"/>
    </source>
</evidence>
<dbReference type="SUPFAM" id="SSF51735">
    <property type="entry name" value="NAD(P)-binding Rossmann-fold domains"/>
    <property type="match status" value="1"/>
</dbReference>
<evidence type="ECO:0000256" key="4">
    <source>
        <dbReference type="ARBA" id="ARBA00022833"/>
    </source>
</evidence>
<evidence type="ECO:0000259" key="8">
    <source>
        <dbReference type="Pfam" id="PF16912"/>
    </source>
</evidence>
<dbReference type="SUPFAM" id="SSF50129">
    <property type="entry name" value="GroES-like"/>
    <property type="match status" value="1"/>
</dbReference>
<comment type="similarity">
    <text evidence="2">Belongs to the zinc-containing alcohol dehydrogenase family.</text>
</comment>
<keyword evidence="10" id="KW-1185">Reference proteome</keyword>
<proteinExistence type="inferred from homology"/>
<keyword evidence="3" id="KW-0479">Metal-binding</keyword>
<dbReference type="Gene3D" id="3.90.180.10">
    <property type="entry name" value="Medium-chain alcohol dehydrogenases, catalytic domain"/>
    <property type="match status" value="1"/>
</dbReference>
<evidence type="ECO:0000256" key="3">
    <source>
        <dbReference type="ARBA" id="ARBA00022723"/>
    </source>
</evidence>
<dbReference type="EMBL" id="CP036432">
    <property type="protein sequence ID" value="QDV88275.1"/>
    <property type="molecule type" value="Genomic_DNA"/>
</dbReference>
<protein>
    <submittedName>
        <fullName evidence="9">2-deoxy-scyllo-inosamine dehydrogenase</fullName>
        <ecNumber evidence="9">1.1.1.329</ecNumber>
    </submittedName>
</protein>
<sequence length="324" mass="34516">MEAILLDPGGLHYQSSHPEPTPAEGEVLVRVLQAGICETDLQLAQGYMGFRGVLGHEFVGIAQTGTHAGRRVVGEINCNCRVCPTCRAGRPTHCPRRTVIGIDRHDGVFAQTVAIPEHNLHAVPENVTDDQALFTEPLAAAFEILEQVAITSADQIAILGDGRLGYLAAQVLSSVADRITVFGKHGVKLLRFGHRGYEVVQIPSTDPAELPRHKFDVVVDCSGSTTGLPMAIHLVRPRGTVVLKTTVADPHQLSLASIVIDEICVVGSRCGPFAKALDALASGEVDVDGLITDRYSLDQVKPAFAAAVNPNSFKVVFDVGSLSP</sequence>
<reference evidence="9 10" key="1">
    <citation type="submission" date="2019-02" db="EMBL/GenBank/DDBJ databases">
        <title>Deep-cultivation of Planctomycetes and their phenomic and genomic characterization uncovers novel biology.</title>
        <authorList>
            <person name="Wiegand S."/>
            <person name="Jogler M."/>
            <person name="Boedeker C."/>
            <person name="Pinto D."/>
            <person name="Vollmers J."/>
            <person name="Rivas-Marin E."/>
            <person name="Kohn T."/>
            <person name="Peeters S.H."/>
            <person name="Heuer A."/>
            <person name="Rast P."/>
            <person name="Oberbeckmann S."/>
            <person name="Bunk B."/>
            <person name="Jeske O."/>
            <person name="Meyerdierks A."/>
            <person name="Storesund J.E."/>
            <person name="Kallscheuer N."/>
            <person name="Luecker S."/>
            <person name="Lage O.M."/>
            <person name="Pohl T."/>
            <person name="Merkel B.J."/>
            <person name="Hornburger P."/>
            <person name="Mueller R.-W."/>
            <person name="Bruemmer F."/>
            <person name="Labrenz M."/>
            <person name="Spormann A.M."/>
            <person name="Op den Camp H."/>
            <person name="Overmann J."/>
            <person name="Amann R."/>
            <person name="Jetten M.S.M."/>
            <person name="Mascher T."/>
            <person name="Medema M.H."/>
            <person name="Devos D.P."/>
            <person name="Kaster A.-K."/>
            <person name="Ovreas L."/>
            <person name="Rohde M."/>
            <person name="Galperin M.Y."/>
            <person name="Jogler C."/>
        </authorList>
    </citation>
    <scope>NUCLEOTIDE SEQUENCE [LARGE SCALE GENOMIC DNA]</scope>
    <source>
        <strain evidence="9 10">TBK1r</strain>
    </source>
</reference>
<dbReference type="PANTHER" id="PTHR43350:SF2">
    <property type="entry name" value="GROES-LIKE ZINC-BINDING ALCOHOL DEHYDROGENASE FAMILY PROTEIN"/>
    <property type="match status" value="1"/>
</dbReference>
<dbReference type="Pfam" id="PF16912">
    <property type="entry name" value="Glu_dehyd_C"/>
    <property type="match status" value="1"/>
</dbReference>
<evidence type="ECO:0000256" key="6">
    <source>
        <dbReference type="SAM" id="MobiDB-lite"/>
    </source>
</evidence>
<dbReference type="InterPro" id="IPR031640">
    <property type="entry name" value="Glu_dehyd_C"/>
</dbReference>
<keyword evidence="4" id="KW-0862">Zinc</keyword>
<dbReference type="PANTHER" id="PTHR43350">
    <property type="entry name" value="NAD-DEPENDENT ALCOHOL DEHYDROGENASE"/>
    <property type="match status" value="1"/>
</dbReference>
<name>A0ABX5Y1X6_9BACT</name>
<organism evidence="9 10">
    <name type="scientific">Stieleria magnilauensis</name>
    <dbReference type="NCBI Taxonomy" id="2527963"/>
    <lineage>
        <taxon>Bacteria</taxon>
        <taxon>Pseudomonadati</taxon>
        <taxon>Planctomycetota</taxon>
        <taxon>Planctomycetia</taxon>
        <taxon>Pirellulales</taxon>
        <taxon>Pirellulaceae</taxon>
        <taxon>Stieleria</taxon>
    </lineage>
</organism>
<feature type="domain" description="Glucose dehydrogenase C-terminal" evidence="8">
    <location>
        <begin position="151"/>
        <end position="307"/>
    </location>
</feature>
<evidence type="ECO:0000256" key="1">
    <source>
        <dbReference type="ARBA" id="ARBA00001947"/>
    </source>
</evidence>